<dbReference type="InterPro" id="IPR007543">
    <property type="entry name" value="LptD_C"/>
</dbReference>
<proteinExistence type="inferred from homology"/>
<dbReference type="RefSeq" id="WP_344704965.1">
    <property type="nucleotide sequence ID" value="NZ_BAAAZT010000077.1"/>
</dbReference>
<dbReference type="InterPro" id="IPR005653">
    <property type="entry name" value="OstA-like_N"/>
</dbReference>
<evidence type="ECO:0000313" key="8">
    <source>
        <dbReference type="Proteomes" id="UP001500133"/>
    </source>
</evidence>
<comment type="similarity">
    <text evidence="4">Belongs to the LptD family.</text>
</comment>
<comment type="function">
    <text evidence="4">Together with LptE, is involved in the assembly of lipopolysaccharide (LPS) at the surface of the outer membrane.</text>
</comment>
<keyword evidence="8" id="KW-1185">Reference proteome</keyword>
<keyword evidence="1 4" id="KW-0732">Signal</keyword>
<dbReference type="EMBL" id="BAAAZT010000077">
    <property type="protein sequence ID" value="GAA3910418.1"/>
    <property type="molecule type" value="Genomic_DNA"/>
</dbReference>
<dbReference type="InterPro" id="IPR050218">
    <property type="entry name" value="LptD"/>
</dbReference>
<sequence precursor="true">MGKRLMRKAPVTQTLAGSVLVGAALTAHAQSEPLAAEALDWQPWRGEQAAGRVCSGRYVMPAYRLEKRADPDEIAVETRQSDYSAEGDALLRGDVVLRQGDTQLEAERVFVPGSRERADAEGNLALRDGRALVRGSEATLSLVSDRGRVENSHYVLYAERLRGQAERLEQIGEQQYRLRDASFTTCAPGENTWQLVSSDIRLDQKSGVGTAKHARLEIKDVPVLYSPWLRFPLDDRRQTGLLTPTIGFSSDQLDIAQPFYWNIAPSRDATIIPRWISDRGLLLGGEYRYLNENSRGKLEGAWLSDDRGGSGGDANRYEGEDRWYVEARHAGRVSPRSRYQLRYGAASDGRYFDDFGSKFGDSDRYGMERLAQIDYRGDTWRLDARAQGYQRLDDPLSDSDKPFYRLPSLTADARWQLGHGFYSQWHSSATYFWRDVDETRVPVREAATGTRVHLAPALGARFERPWGYVEPRTELWNTAYTLDYGRRETRRDTSPTRSVAVSSIDAGLTFERELTLGGNGYRQTLEPRLNYAFVPRTDQRDLPEFDSRERAFSWGQLWSPHRFSGQDRVGDLNRLSLGLQTRLLEDDSGREKLSAGIGQSVYFADRRVGLDGRDDAVRPVENADDNAQRDYYQATRDRSPLVSRLDWQINGRWSTGAQWLYDDHRDATERSSVDVRYRHPDGHVVNLGYRWEIEGFDPGIEPGDDAYNDYDREEWDLSFAWNASPAIDLIGRYLHDQTNDRPLEQLAGVQWNSCCYGLQVVWRRWVDDNDTARIRDDFNDRGLFLRFVLHGLGGAGQNADSYFERTIPGYRPPAL</sequence>
<evidence type="ECO:0000313" key="7">
    <source>
        <dbReference type="EMBL" id="GAA3910418.1"/>
    </source>
</evidence>
<comment type="caution">
    <text evidence="4">Lacks conserved residue(s) required for the propagation of feature annotation.</text>
</comment>
<keyword evidence="3 4" id="KW-0998">Cell outer membrane</keyword>
<evidence type="ECO:0000256" key="1">
    <source>
        <dbReference type="ARBA" id="ARBA00022729"/>
    </source>
</evidence>
<comment type="subunit">
    <text evidence="4">Component of the lipopolysaccharide transport and assembly complex. Interacts with LptE and LptA.</text>
</comment>
<dbReference type="InterPro" id="IPR020889">
    <property type="entry name" value="LipoPS_assembly_LptD"/>
</dbReference>
<dbReference type="PANTHER" id="PTHR30189:SF1">
    <property type="entry name" value="LPS-ASSEMBLY PROTEIN LPTD"/>
    <property type="match status" value="1"/>
</dbReference>
<feature type="domain" description="LptD C-terminal" evidence="6">
    <location>
        <begin position="321"/>
        <end position="723"/>
    </location>
</feature>
<evidence type="ECO:0000256" key="4">
    <source>
        <dbReference type="HAMAP-Rule" id="MF_01411"/>
    </source>
</evidence>
<evidence type="ECO:0000259" key="5">
    <source>
        <dbReference type="Pfam" id="PF03968"/>
    </source>
</evidence>
<accession>A0ABP7M1Y9</accession>
<gene>
    <name evidence="4" type="primary">lptD</name>
    <name evidence="7" type="ORF">GCM10022228_21730</name>
</gene>
<name>A0ABP7M1Y9_9GAMM</name>
<comment type="subcellular location">
    <subcellularLocation>
        <location evidence="4">Cell outer membrane</location>
    </subcellularLocation>
</comment>
<evidence type="ECO:0000256" key="2">
    <source>
        <dbReference type="ARBA" id="ARBA00023136"/>
    </source>
</evidence>
<evidence type="ECO:0000256" key="3">
    <source>
        <dbReference type="ARBA" id="ARBA00023237"/>
    </source>
</evidence>
<protein>
    <recommendedName>
        <fullName evidence="4">LPS-assembly protein LptD</fullName>
    </recommendedName>
</protein>
<dbReference type="Proteomes" id="UP001500133">
    <property type="component" value="Unassembled WGS sequence"/>
</dbReference>
<dbReference type="Pfam" id="PF03968">
    <property type="entry name" value="LptD_N"/>
    <property type="match status" value="1"/>
</dbReference>
<keyword evidence="2 4" id="KW-0472">Membrane</keyword>
<dbReference type="PANTHER" id="PTHR30189">
    <property type="entry name" value="LPS-ASSEMBLY PROTEIN"/>
    <property type="match status" value="1"/>
</dbReference>
<feature type="domain" description="Organic solvent tolerance-like N-terminal" evidence="5">
    <location>
        <begin position="85"/>
        <end position="207"/>
    </location>
</feature>
<comment type="caution">
    <text evidence="7">The sequence shown here is derived from an EMBL/GenBank/DDBJ whole genome shotgun (WGS) entry which is preliminary data.</text>
</comment>
<organism evidence="7 8">
    <name type="scientific">Halomonas cibimaris</name>
    <dbReference type="NCBI Taxonomy" id="657012"/>
    <lineage>
        <taxon>Bacteria</taxon>
        <taxon>Pseudomonadati</taxon>
        <taxon>Pseudomonadota</taxon>
        <taxon>Gammaproteobacteria</taxon>
        <taxon>Oceanospirillales</taxon>
        <taxon>Halomonadaceae</taxon>
        <taxon>Halomonas</taxon>
    </lineage>
</organism>
<feature type="signal peptide" evidence="4">
    <location>
        <begin position="1"/>
        <end position="29"/>
    </location>
</feature>
<dbReference type="Pfam" id="PF04453">
    <property type="entry name" value="LptD"/>
    <property type="match status" value="1"/>
</dbReference>
<feature type="chain" id="PRO_5044922785" description="LPS-assembly protein LptD" evidence="4">
    <location>
        <begin position="30"/>
        <end position="815"/>
    </location>
</feature>
<reference evidence="8" key="1">
    <citation type="journal article" date="2019" name="Int. J. Syst. Evol. Microbiol.">
        <title>The Global Catalogue of Microorganisms (GCM) 10K type strain sequencing project: providing services to taxonomists for standard genome sequencing and annotation.</title>
        <authorList>
            <consortium name="The Broad Institute Genomics Platform"/>
            <consortium name="The Broad Institute Genome Sequencing Center for Infectious Disease"/>
            <person name="Wu L."/>
            <person name="Ma J."/>
        </authorList>
    </citation>
    <scope>NUCLEOTIDE SEQUENCE [LARGE SCALE GENOMIC DNA]</scope>
    <source>
        <strain evidence="8">JCM 16914</strain>
    </source>
</reference>
<dbReference type="HAMAP" id="MF_01411">
    <property type="entry name" value="LPS_assembly_LptD"/>
    <property type="match status" value="1"/>
</dbReference>
<evidence type="ECO:0000259" key="6">
    <source>
        <dbReference type="Pfam" id="PF04453"/>
    </source>
</evidence>